<comment type="catalytic activity">
    <reaction evidence="7">
        <text>a peptidoglycan chain = a peptidoglycan chain with N-acetyl-1,6-anhydromuramyl-[peptide] at the reducing end + a peptidoglycan chain with N-acetylglucosamine at the non-reducing end.</text>
        <dbReference type="EC" id="4.2.2.29"/>
    </reaction>
</comment>
<keyword evidence="2 7" id="KW-0812">Transmembrane</keyword>
<feature type="compositionally biased region" description="Basic residues" evidence="8">
    <location>
        <begin position="1"/>
        <end position="19"/>
    </location>
</feature>
<dbReference type="Proteomes" id="UP000035548">
    <property type="component" value="Chromosome"/>
</dbReference>
<keyword evidence="5 7" id="KW-0456">Lyase</keyword>
<evidence type="ECO:0000256" key="2">
    <source>
        <dbReference type="ARBA" id="ARBA00022692"/>
    </source>
</evidence>
<dbReference type="NCBIfam" id="TIGR00247">
    <property type="entry name" value="endolytic transglycosylase MltG"/>
    <property type="match status" value="1"/>
</dbReference>
<dbReference type="GO" id="GO:0005886">
    <property type="term" value="C:plasma membrane"/>
    <property type="evidence" value="ECO:0007669"/>
    <property type="project" value="UniProtKB-UniRule"/>
</dbReference>
<comment type="function">
    <text evidence="7">Functions as a peptidoglycan terminase that cleaves nascent peptidoglycan strands endolytically to terminate their elongation.</text>
</comment>
<dbReference type="Pfam" id="PF02618">
    <property type="entry name" value="YceG"/>
    <property type="match status" value="1"/>
</dbReference>
<dbReference type="AlphaFoldDB" id="A0A0G3HER3"/>
<dbReference type="KEGG" id="cut:CUTER_06070"/>
<evidence type="ECO:0000256" key="7">
    <source>
        <dbReference type="HAMAP-Rule" id="MF_02065"/>
    </source>
</evidence>
<dbReference type="GO" id="GO:0009252">
    <property type="term" value="P:peptidoglycan biosynthetic process"/>
    <property type="evidence" value="ECO:0007669"/>
    <property type="project" value="UniProtKB-UniRule"/>
</dbReference>
<evidence type="ECO:0000256" key="1">
    <source>
        <dbReference type="ARBA" id="ARBA00022475"/>
    </source>
</evidence>
<dbReference type="GO" id="GO:0008932">
    <property type="term" value="F:lytic endotransglycosylase activity"/>
    <property type="evidence" value="ECO:0007669"/>
    <property type="project" value="UniProtKB-UniRule"/>
</dbReference>
<evidence type="ECO:0000256" key="4">
    <source>
        <dbReference type="ARBA" id="ARBA00023136"/>
    </source>
</evidence>
<dbReference type="STRING" id="1072256.CUTER_06070"/>
<dbReference type="PANTHER" id="PTHR30518">
    <property type="entry name" value="ENDOLYTIC MUREIN TRANSGLYCOSYLASE"/>
    <property type="match status" value="1"/>
</dbReference>
<evidence type="ECO:0000256" key="6">
    <source>
        <dbReference type="ARBA" id="ARBA00023316"/>
    </source>
</evidence>
<keyword evidence="4 7" id="KW-0472">Membrane</keyword>
<sequence>MKHNHRAHRRRRRGRHSKPQQRGTAFISAALILLVGVIAVLGVSLALPGPGKGQGAEVLVEVAEGSTLSEIAPELENKGIVDSASEFLTAASLNIKSHEVYPGFYRLREGMGAEAAVDVLTNPDNKIDMLNVNPGMTLMDLHLTNGDVRFGIYTQISQVACSVTGNDGCVTAADLERVAATVDPAELGAPEWALEPIRARGDDPKRLEGLISPGQYVVNPGMSAQEILTDLLTRSTKVYNDTGIVDRAKAINLTPYELLTAASIVEREAPAGEFDKVARVILNRLELPMRLQMDSTVNYDLETVETATTDADRERVTPWNTYASDGLPQTPIASPSEEAIRAMENPAEGDWLYFVTVDKDGTTIFNSSLEAHNEAQQQAFDSGVLDSNR</sequence>
<reference evidence="10" key="2">
    <citation type="submission" date="2015-05" db="EMBL/GenBank/DDBJ databases">
        <title>Complete genome sequence of Corynebacterium uterequi DSM 45634, isolated from the uterus of a maiden mare.</title>
        <authorList>
            <person name="Ruckert C."/>
            <person name="Albersmeier A."/>
            <person name="Winkler A."/>
            <person name="Tauch A."/>
        </authorList>
    </citation>
    <scope>NUCLEOTIDE SEQUENCE [LARGE SCALE GENOMIC DNA]</scope>
    <source>
        <strain evidence="10">DSM 45634</strain>
    </source>
</reference>
<protein>
    <recommendedName>
        <fullName evidence="7">Endolytic murein transglycosylase</fullName>
        <ecNumber evidence="7">4.2.2.29</ecNumber>
    </recommendedName>
    <alternativeName>
        <fullName evidence="7">Peptidoglycan lytic transglycosylase</fullName>
    </alternativeName>
    <alternativeName>
        <fullName evidence="7">Peptidoglycan polymerization terminase</fullName>
    </alternativeName>
</protein>
<dbReference type="OrthoDB" id="9814591at2"/>
<keyword evidence="3 7" id="KW-1133">Transmembrane helix</keyword>
<organism evidence="9 10">
    <name type="scientific">Corynebacterium uterequi</name>
    <dbReference type="NCBI Taxonomy" id="1072256"/>
    <lineage>
        <taxon>Bacteria</taxon>
        <taxon>Bacillati</taxon>
        <taxon>Actinomycetota</taxon>
        <taxon>Actinomycetes</taxon>
        <taxon>Mycobacteriales</taxon>
        <taxon>Corynebacteriaceae</taxon>
        <taxon>Corynebacterium</taxon>
    </lineage>
</organism>
<reference evidence="9 10" key="1">
    <citation type="journal article" date="2015" name="Genome Announc.">
        <title>Virulence Factor Genes Detected in the Complete Genome Sequence of Corynebacterium uterequi DSM 45634, Isolated from the Uterus of a Maiden Mare.</title>
        <authorList>
            <person name="Ruckert C."/>
            <person name="Kriete M."/>
            <person name="Jaenicke S."/>
            <person name="Winkler A."/>
            <person name="Tauch A."/>
        </authorList>
    </citation>
    <scope>NUCLEOTIDE SEQUENCE [LARGE SCALE GENOMIC DNA]</scope>
    <source>
        <strain evidence="9 10">DSM 45634</strain>
    </source>
</reference>
<dbReference type="HAMAP" id="MF_02065">
    <property type="entry name" value="MltG"/>
    <property type="match status" value="1"/>
</dbReference>
<accession>A0A0G3HER3</accession>
<dbReference type="PANTHER" id="PTHR30518:SF2">
    <property type="entry name" value="ENDOLYTIC MUREIN TRANSGLYCOSYLASE"/>
    <property type="match status" value="1"/>
</dbReference>
<dbReference type="EC" id="4.2.2.29" evidence="7"/>
<keyword evidence="1 7" id="KW-1003">Cell membrane</keyword>
<dbReference type="InterPro" id="IPR003770">
    <property type="entry name" value="MLTG-like"/>
</dbReference>
<name>A0A0G3HER3_9CORY</name>
<evidence type="ECO:0000256" key="8">
    <source>
        <dbReference type="SAM" id="MobiDB-lite"/>
    </source>
</evidence>
<evidence type="ECO:0000256" key="5">
    <source>
        <dbReference type="ARBA" id="ARBA00023239"/>
    </source>
</evidence>
<keyword evidence="10" id="KW-1185">Reference proteome</keyword>
<dbReference type="GO" id="GO:0071555">
    <property type="term" value="P:cell wall organization"/>
    <property type="evidence" value="ECO:0007669"/>
    <property type="project" value="UniProtKB-KW"/>
</dbReference>
<dbReference type="PATRIC" id="fig|1072256.5.peg.1204"/>
<evidence type="ECO:0000256" key="3">
    <source>
        <dbReference type="ARBA" id="ARBA00022989"/>
    </source>
</evidence>
<feature type="region of interest" description="Disordered" evidence="8">
    <location>
        <begin position="1"/>
        <end position="22"/>
    </location>
</feature>
<feature type="site" description="Important for catalytic activity" evidence="7">
    <location>
        <position position="268"/>
    </location>
</feature>
<evidence type="ECO:0000313" key="9">
    <source>
        <dbReference type="EMBL" id="AKK11210.1"/>
    </source>
</evidence>
<dbReference type="RefSeq" id="WP_047259663.1">
    <property type="nucleotide sequence ID" value="NZ_CP011546.1"/>
</dbReference>
<keyword evidence="6 7" id="KW-0961">Cell wall biogenesis/degradation</keyword>
<gene>
    <name evidence="7" type="primary">mltG</name>
    <name evidence="9" type="ORF">CUTER_06070</name>
</gene>
<dbReference type="EMBL" id="CP011546">
    <property type="protein sequence ID" value="AKK11210.1"/>
    <property type="molecule type" value="Genomic_DNA"/>
</dbReference>
<dbReference type="Gene3D" id="3.30.1490.480">
    <property type="entry name" value="Endolytic murein transglycosylase"/>
    <property type="match status" value="1"/>
</dbReference>
<proteinExistence type="inferred from homology"/>
<evidence type="ECO:0000313" key="10">
    <source>
        <dbReference type="Proteomes" id="UP000035548"/>
    </source>
</evidence>
<comment type="similarity">
    <text evidence="7">Belongs to the transglycosylase MltG family.</text>
</comment>